<reference evidence="1" key="1">
    <citation type="submission" date="2020-01" db="EMBL/GenBank/DDBJ databases">
        <authorList>
            <person name="Meier V. D."/>
            <person name="Meier V D."/>
        </authorList>
    </citation>
    <scope>NUCLEOTIDE SEQUENCE</scope>
    <source>
        <strain evidence="1">HLG_WM_MAG_04</strain>
    </source>
</reference>
<organism evidence="1">
    <name type="scientific">uncultured Sulfurovum sp</name>
    <dbReference type="NCBI Taxonomy" id="269237"/>
    <lineage>
        <taxon>Bacteria</taxon>
        <taxon>Pseudomonadati</taxon>
        <taxon>Campylobacterota</taxon>
        <taxon>Epsilonproteobacteria</taxon>
        <taxon>Campylobacterales</taxon>
        <taxon>Sulfurovaceae</taxon>
        <taxon>Sulfurovum</taxon>
        <taxon>environmental samples</taxon>
    </lineage>
</organism>
<accession>A0A6S6TQV7</accession>
<dbReference type="AlphaFoldDB" id="A0A6S6TQV7"/>
<proteinExistence type="predicted"/>
<protein>
    <submittedName>
        <fullName evidence="1">Uncharacterized protein</fullName>
    </submittedName>
</protein>
<dbReference type="EMBL" id="CACVAX010000052">
    <property type="protein sequence ID" value="CAA6818323.1"/>
    <property type="molecule type" value="Genomic_DNA"/>
</dbReference>
<name>A0A6S6TQV7_9BACT</name>
<sequence length="34" mass="3895">MFVNRHNIVLYGVPKSLELFKESGDIVLVDSFVK</sequence>
<gene>
    <name evidence="1" type="ORF">HELGO_WM8502</name>
</gene>
<evidence type="ECO:0000313" key="1">
    <source>
        <dbReference type="EMBL" id="CAA6818323.1"/>
    </source>
</evidence>